<reference evidence="1 2" key="1">
    <citation type="journal article" date="2014" name="Nature">
        <title>Sequential evolution of bacterial morphology by co-option of a developmental regulator.</title>
        <authorList>
            <person name="Jiang C."/>
            <person name="Brown P.J."/>
            <person name="Ducret A."/>
            <person name="Brun Y.V."/>
        </authorList>
    </citation>
    <scope>NUCLEOTIDE SEQUENCE [LARGE SCALE GENOMIC DNA]</scope>
    <source>
        <strain evidence="1 2">DSM 16100</strain>
    </source>
</reference>
<keyword evidence="2" id="KW-1185">Reference proteome</keyword>
<organism evidence="1 2">
    <name type="scientific">Asticcacaulis benevestitus DSM 16100 = ATCC BAA-896</name>
    <dbReference type="NCBI Taxonomy" id="1121022"/>
    <lineage>
        <taxon>Bacteria</taxon>
        <taxon>Pseudomonadati</taxon>
        <taxon>Pseudomonadota</taxon>
        <taxon>Alphaproteobacteria</taxon>
        <taxon>Caulobacterales</taxon>
        <taxon>Caulobacteraceae</taxon>
        <taxon>Asticcacaulis</taxon>
    </lineage>
</organism>
<dbReference type="EMBL" id="AWGB01000011">
    <property type="protein sequence ID" value="ESQ92615.1"/>
    <property type="molecule type" value="Genomic_DNA"/>
</dbReference>
<gene>
    <name evidence="1" type="ORF">ABENE_07295</name>
</gene>
<dbReference type="PATRIC" id="fig|1121022.4.peg.1460"/>
<sequence>MLAASLIRVLAEGRPYALEAAYQTALQTGAKRQEAIDLSLR</sequence>
<dbReference type="AlphaFoldDB" id="V4Q486"/>
<accession>V4Q486</accession>
<name>V4Q486_9CAUL</name>
<dbReference type="Proteomes" id="UP000017837">
    <property type="component" value="Unassembled WGS sequence"/>
</dbReference>
<evidence type="ECO:0000313" key="1">
    <source>
        <dbReference type="EMBL" id="ESQ92615.1"/>
    </source>
</evidence>
<protein>
    <submittedName>
        <fullName evidence="1">Uncharacterized protein</fullName>
    </submittedName>
</protein>
<comment type="caution">
    <text evidence="1">The sequence shown here is derived from an EMBL/GenBank/DDBJ whole genome shotgun (WGS) entry which is preliminary data.</text>
</comment>
<proteinExistence type="predicted"/>
<evidence type="ECO:0000313" key="2">
    <source>
        <dbReference type="Proteomes" id="UP000017837"/>
    </source>
</evidence>